<dbReference type="FunFam" id="3.30.160.60:FF:000125">
    <property type="entry name" value="Putative zinc finger protein 143"/>
    <property type="match status" value="1"/>
</dbReference>
<dbReference type="SUPFAM" id="SSF57667">
    <property type="entry name" value="beta-beta-alpha zinc fingers"/>
    <property type="match status" value="1"/>
</dbReference>
<dbReference type="PROSITE" id="PS00028">
    <property type="entry name" value="ZINC_FINGER_C2H2_1"/>
    <property type="match status" value="2"/>
</dbReference>
<accession>A0A7R7XUF6</accession>
<gene>
    <name evidence="7" type="ORF">APUU_60994A</name>
</gene>
<dbReference type="PANTHER" id="PTHR23235">
    <property type="entry name" value="KRUEPPEL-LIKE TRANSCRIPTION FACTOR"/>
    <property type="match status" value="1"/>
</dbReference>
<evidence type="ECO:0000256" key="3">
    <source>
        <dbReference type="ARBA" id="ARBA00022771"/>
    </source>
</evidence>
<organism evidence="7 8">
    <name type="scientific">Aspergillus puulaauensis</name>
    <dbReference type="NCBI Taxonomy" id="1220207"/>
    <lineage>
        <taxon>Eukaryota</taxon>
        <taxon>Fungi</taxon>
        <taxon>Dikarya</taxon>
        <taxon>Ascomycota</taxon>
        <taxon>Pezizomycotina</taxon>
        <taxon>Eurotiomycetes</taxon>
        <taxon>Eurotiomycetidae</taxon>
        <taxon>Eurotiales</taxon>
        <taxon>Aspergillaceae</taxon>
        <taxon>Aspergillus</taxon>
    </lineage>
</organism>
<dbReference type="GO" id="GO:0000978">
    <property type="term" value="F:RNA polymerase II cis-regulatory region sequence-specific DNA binding"/>
    <property type="evidence" value="ECO:0007669"/>
    <property type="project" value="UniProtKB-ARBA"/>
</dbReference>
<feature type="domain" description="C2H2-type" evidence="6">
    <location>
        <begin position="113"/>
        <end position="142"/>
    </location>
</feature>
<dbReference type="GO" id="GO:0000981">
    <property type="term" value="F:DNA-binding transcription factor activity, RNA polymerase II-specific"/>
    <property type="evidence" value="ECO:0007669"/>
    <property type="project" value="TreeGrafter"/>
</dbReference>
<keyword evidence="8" id="KW-1185">Reference proteome</keyword>
<dbReference type="Pfam" id="PF00096">
    <property type="entry name" value="zf-C2H2"/>
    <property type="match status" value="2"/>
</dbReference>
<reference evidence="7" key="1">
    <citation type="submission" date="2021-01" db="EMBL/GenBank/DDBJ databases">
        <authorList>
            <consortium name="Aspergillus puulaauensis MK2 genome sequencing consortium"/>
            <person name="Kazuki M."/>
            <person name="Futagami T."/>
        </authorList>
    </citation>
    <scope>NUCLEOTIDE SEQUENCE</scope>
    <source>
        <strain evidence="7">MK2</strain>
    </source>
</reference>
<dbReference type="Proteomes" id="UP000654913">
    <property type="component" value="Chromosome 6"/>
</dbReference>
<dbReference type="GO" id="GO:0008270">
    <property type="term" value="F:zinc ion binding"/>
    <property type="evidence" value="ECO:0007669"/>
    <property type="project" value="UniProtKB-KW"/>
</dbReference>
<evidence type="ECO:0000256" key="2">
    <source>
        <dbReference type="ARBA" id="ARBA00022737"/>
    </source>
</evidence>
<proteinExistence type="predicted"/>
<protein>
    <recommendedName>
        <fullName evidence="6">C2H2-type domain-containing protein</fullName>
    </recommendedName>
</protein>
<evidence type="ECO:0000256" key="1">
    <source>
        <dbReference type="ARBA" id="ARBA00022723"/>
    </source>
</evidence>
<keyword evidence="2" id="KW-0677">Repeat</keyword>
<dbReference type="PANTHER" id="PTHR23235:SF120">
    <property type="entry name" value="KRUPPEL-LIKE FACTOR 15"/>
    <property type="match status" value="1"/>
</dbReference>
<dbReference type="AlphaFoldDB" id="A0A7R7XUF6"/>
<evidence type="ECO:0000313" key="7">
    <source>
        <dbReference type="EMBL" id="BCS27946.1"/>
    </source>
</evidence>
<keyword evidence="4" id="KW-0862">Zinc</keyword>
<keyword evidence="1" id="KW-0479">Metal-binding</keyword>
<evidence type="ECO:0000313" key="8">
    <source>
        <dbReference type="Proteomes" id="UP000654913"/>
    </source>
</evidence>
<evidence type="ECO:0000259" key="6">
    <source>
        <dbReference type="PROSITE" id="PS50157"/>
    </source>
</evidence>
<dbReference type="RefSeq" id="XP_041560132.1">
    <property type="nucleotide sequence ID" value="XM_041694286.1"/>
</dbReference>
<dbReference type="SMART" id="SM00355">
    <property type="entry name" value="ZnF_C2H2"/>
    <property type="match status" value="2"/>
</dbReference>
<dbReference type="InterPro" id="IPR013087">
    <property type="entry name" value="Znf_C2H2_type"/>
</dbReference>
<dbReference type="GeneID" id="64977943"/>
<feature type="domain" description="C2H2-type" evidence="6">
    <location>
        <begin position="143"/>
        <end position="172"/>
    </location>
</feature>
<dbReference type="PROSITE" id="PS50157">
    <property type="entry name" value="ZINC_FINGER_C2H2_2"/>
    <property type="match status" value="2"/>
</dbReference>
<dbReference type="InterPro" id="IPR036236">
    <property type="entry name" value="Znf_C2H2_sf"/>
</dbReference>
<dbReference type="OrthoDB" id="654211at2759"/>
<keyword evidence="3 5" id="KW-0863">Zinc-finger</keyword>
<reference evidence="7" key="2">
    <citation type="submission" date="2021-02" db="EMBL/GenBank/DDBJ databases">
        <title>Aspergillus puulaauensis MK2 genome sequence.</title>
        <authorList>
            <person name="Futagami T."/>
            <person name="Mori K."/>
            <person name="Kadooka C."/>
            <person name="Tanaka T."/>
        </authorList>
    </citation>
    <scope>NUCLEOTIDE SEQUENCE</scope>
    <source>
        <strain evidence="7">MK2</strain>
    </source>
</reference>
<sequence length="219" mass="24679">MAGFITPQSLPPSQFTPMVPLQWCTEYMITPGAAKPHTVTPPGLAYSLGAGSGVSTPMGRLDSKSLSHFGESQHAQLYTGPFPQPRHAVWRKQAPKPNLRLGYQSPIIKATEYKCPKPGCHGRFKRQEHVTRHMKSHLNEKPYVCWVPGCHRAFSRSDNLGAHFKTHSKQTCRNRYVSTLDETSPDYDPDFRGQLTADGRPVYEFKLEEKRIAEHGHLD</sequence>
<dbReference type="EMBL" id="AP024448">
    <property type="protein sequence ID" value="BCS27946.1"/>
    <property type="molecule type" value="Genomic_DNA"/>
</dbReference>
<dbReference type="KEGG" id="apuu:APUU_60994A"/>
<dbReference type="Gene3D" id="3.30.160.60">
    <property type="entry name" value="Classic Zinc Finger"/>
    <property type="match status" value="2"/>
</dbReference>
<evidence type="ECO:0000256" key="4">
    <source>
        <dbReference type="ARBA" id="ARBA00022833"/>
    </source>
</evidence>
<evidence type="ECO:0000256" key="5">
    <source>
        <dbReference type="PROSITE-ProRule" id="PRU00042"/>
    </source>
</evidence>
<name>A0A7R7XUF6_9EURO</name>